<dbReference type="EC" id="3.6.5.4" evidence="9"/>
<accession>A0A7C3MHR6</accession>
<dbReference type="Pfam" id="PF00448">
    <property type="entry name" value="SRP54"/>
    <property type="match status" value="1"/>
</dbReference>
<feature type="binding site" evidence="9">
    <location>
        <begin position="107"/>
        <end position="114"/>
    </location>
    <ligand>
        <name>GTP</name>
        <dbReference type="ChEBI" id="CHEBI:37565"/>
    </ligand>
</feature>
<dbReference type="GO" id="GO:0048500">
    <property type="term" value="C:signal recognition particle"/>
    <property type="evidence" value="ECO:0007669"/>
    <property type="project" value="UniProtKB-UniRule"/>
</dbReference>
<keyword evidence="7 9" id="KW-0687">Ribonucleoprotein</keyword>
<evidence type="ECO:0000256" key="5">
    <source>
        <dbReference type="ARBA" id="ARBA00023134"/>
    </source>
</evidence>
<keyword evidence="5 9" id="KW-0342">GTP-binding</keyword>
<dbReference type="InterPro" id="IPR013822">
    <property type="entry name" value="Signal_recog_particl_SRP54_hlx"/>
</dbReference>
<dbReference type="NCBIfam" id="TIGR00959">
    <property type="entry name" value="ffh"/>
    <property type="match status" value="1"/>
</dbReference>
<dbReference type="InterPro" id="IPR036891">
    <property type="entry name" value="Signal_recog_part_SRP54_M_sf"/>
</dbReference>
<dbReference type="SUPFAM" id="SSF52540">
    <property type="entry name" value="P-loop containing nucleoside triphosphate hydrolases"/>
    <property type="match status" value="1"/>
</dbReference>
<dbReference type="Pfam" id="PF02881">
    <property type="entry name" value="SRP54_N"/>
    <property type="match status" value="1"/>
</dbReference>
<dbReference type="CDD" id="cd18539">
    <property type="entry name" value="SRP_G"/>
    <property type="match status" value="1"/>
</dbReference>
<dbReference type="InterPro" id="IPR000897">
    <property type="entry name" value="SRP54_GTPase_dom"/>
</dbReference>
<dbReference type="AlphaFoldDB" id="A0A7C3MHR6"/>
<evidence type="ECO:0000256" key="3">
    <source>
        <dbReference type="ARBA" id="ARBA00022801"/>
    </source>
</evidence>
<keyword evidence="3 9" id="KW-0378">Hydrolase</keyword>
<comment type="subunit">
    <text evidence="9">Part of the signal recognition particle protein translocation system, which is composed of SRP and FtsY.</text>
</comment>
<dbReference type="InterPro" id="IPR004125">
    <property type="entry name" value="Signal_recog_particle_SRP54_M"/>
</dbReference>
<dbReference type="GO" id="GO:0008312">
    <property type="term" value="F:7S RNA binding"/>
    <property type="evidence" value="ECO:0007669"/>
    <property type="project" value="InterPro"/>
</dbReference>
<dbReference type="PROSITE" id="PS00300">
    <property type="entry name" value="SRP54"/>
    <property type="match status" value="1"/>
</dbReference>
<evidence type="ECO:0000259" key="10">
    <source>
        <dbReference type="PROSITE" id="PS00300"/>
    </source>
</evidence>
<dbReference type="EMBL" id="DTIN01000014">
    <property type="protein sequence ID" value="HFX13408.1"/>
    <property type="molecule type" value="Genomic_DNA"/>
</dbReference>
<dbReference type="InterPro" id="IPR003593">
    <property type="entry name" value="AAA+_ATPase"/>
</dbReference>
<dbReference type="PANTHER" id="PTHR11564:SF5">
    <property type="entry name" value="SIGNAL RECOGNITION PARTICLE SUBUNIT SRP54"/>
    <property type="match status" value="1"/>
</dbReference>
<dbReference type="Gene3D" id="3.40.50.300">
    <property type="entry name" value="P-loop containing nucleotide triphosphate hydrolases"/>
    <property type="match status" value="1"/>
</dbReference>
<comment type="catalytic activity">
    <reaction evidence="8 9">
        <text>GTP + H2O = GDP + phosphate + H(+)</text>
        <dbReference type="Rhea" id="RHEA:19669"/>
        <dbReference type="ChEBI" id="CHEBI:15377"/>
        <dbReference type="ChEBI" id="CHEBI:15378"/>
        <dbReference type="ChEBI" id="CHEBI:37565"/>
        <dbReference type="ChEBI" id="CHEBI:43474"/>
        <dbReference type="ChEBI" id="CHEBI:58189"/>
        <dbReference type="EC" id="3.6.5.4"/>
    </reaction>
</comment>
<feature type="domain" description="SRP54-type proteins GTP-binding" evidence="10">
    <location>
        <begin position="266"/>
        <end position="279"/>
    </location>
</feature>
<evidence type="ECO:0000313" key="11">
    <source>
        <dbReference type="EMBL" id="HFX13408.1"/>
    </source>
</evidence>
<comment type="function">
    <text evidence="9">Involved in targeting and insertion of nascent membrane proteins into the cytoplasmic membrane. Binds to the hydrophobic signal sequence of the ribosome-nascent chain (RNC) as it emerges from the ribosomes. The SRP-RNC complex is then targeted to the cytoplasmic membrane where it interacts with the SRP receptor FtsY.</text>
</comment>
<dbReference type="GO" id="GO:0003924">
    <property type="term" value="F:GTPase activity"/>
    <property type="evidence" value="ECO:0007669"/>
    <property type="project" value="UniProtKB-UniRule"/>
</dbReference>
<dbReference type="SMART" id="SM00382">
    <property type="entry name" value="AAA"/>
    <property type="match status" value="1"/>
</dbReference>
<protein>
    <recommendedName>
        <fullName evidence="9">Signal recognition particle protein</fullName>
        <ecNumber evidence="9">3.6.5.4</ecNumber>
    </recommendedName>
    <alternativeName>
        <fullName evidence="9">Fifty-four homolog</fullName>
    </alternativeName>
</protein>
<dbReference type="InterPro" id="IPR022941">
    <property type="entry name" value="SRP54"/>
</dbReference>
<evidence type="ECO:0000256" key="7">
    <source>
        <dbReference type="ARBA" id="ARBA00023274"/>
    </source>
</evidence>
<comment type="subcellular location">
    <subcellularLocation>
        <location evidence="9">Cytoplasm</location>
    </subcellularLocation>
    <text evidence="9">The SRP-RNC complex is targeted to the cytoplasmic membrane.</text>
</comment>
<dbReference type="InterPro" id="IPR042101">
    <property type="entry name" value="SRP54_N_sf"/>
</dbReference>
<reference evidence="11" key="1">
    <citation type="journal article" date="2020" name="mSystems">
        <title>Genome- and Community-Level Interaction Insights into Carbon Utilization and Element Cycling Functions of Hydrothermarchaeota in Hydrothermal Sediment.</title>
        <authorList>
            <person name="Zhou Z."/>
            <person name="Liu Y."/>
            <person name="Xu W."/>
            <person name="Pan J."/>
            <person name="Luo Z.H."/>
            <person name="Li M."/>
        </authorList>
    </citation>
    <scope>NUCLEOTIDE SEQUENCE [LARGE SCALE GENOMIC DNA]</scope>
    <source>
        <strain evidence="11">SpSt-81</strain>
    </source>
</reference>
<dbReference type="Pfam" id="PF02978">
    <property type="entry name" value="SRP_SPB"/>
    <property type="match status" value="1"/>
</dbReference>
<dbReference type="SMART" id="SM00963">
    <property type="entry name" value="SRP54_N"/>
    <property type="match status" value="1"/>
</dbReference>
<evidence type="ECO:0000256" key="2">
    <source>
        <dbReference type="ARBA" id="ARBA00022741"/>
    </source>
</evidence>
<evidence type="ECO:0000256" key="9">
    <source>
        <dbReference type="HAMAP-Rule" id="MF_00306"/>
    </source>
</evidence>
<comment type="caution">
    <text evidence="9">Lacks conserved residue(s) required for the propagation of feature annotation.</text>
</comment>
<dbReference type="GO" id="GO:0006614">
    <property type="term" value="P:SRP-dependent cotranslational protein targeting to membrane"/>
    <property type="evidence" value="ECO:0007669"/>
    <property type="project" value="InterPro"/>
</dbReference>
<dbReference type="SUPFAM" id="SSF47446">
    <property type="entry name" value="Signal peptide-binding domain"/>
    <property type="match status" value="1"/>
</dbReference>
<evidence type="ECO:0000256" key="1">
    <source>
        <dbReference type="ARBA" id="ARBA00005450"/>
    </source>
</evidence>
<dbReference type="Gene3D" id="1.10.260.30">
    <property type="entry name" value="Signal recognition particle, SRP54 subunit, M-domain"/>
    <property type="match status" value="1"/>
</dbReference>
<dbReference type="InterPro" id="IPR027417">
    <property type="entry name" value="P-loop_NTPase"/>
</dbReference>
<comment type="domain">
    <text evidence="9">Composed of three domains: the N-terminal N domain, which is responsible for interactions with the ribosome, the central G domain, which binds GTP, and the C-terminal M domain, which binds the RNA and the signal sequence of the RNC.</text>
</comment>
<dbReference type="Gene3D" id="1.20.120.140">
    <property type="entry name" value="Signal recognition particle SRP54, nucleotide-binding domain"/>
    <property type="match status" value="1"/>
</dbReference>
<comment type="caution">
    <text evidence="11">The sequence shown here is derived from an EMBL/GenBank/DDBJ whole genome shotgun (WGS) entry which is preliminary data.</text>
</comment>
<evidence type="ECO:0000256" key="6">
    <source>
        <dbReference type="ARBA" id="ARBA00023135"/>
    </source>
</evidence>
<comment type="similarity">
    <text evidence="1 9">Belongs to the GTP-binding SRP family. SRP54 subfamily.</text>
</comment>
<dbReference type="SMART" id="SM00962">
    <property type="entry name" value="SRP54"/>
    <property type="match status" value="1"/>
</dbReference>
<sequence length="436" mass="49236">MFENLTGRLQDIFRRLRGKGRLSEKDIEEALREIRQALLEADAHYKVVKELLNNVKAKALQEEVFRSVTPAEQIIKILYYELINILGGDRANINLGGRKPGIIFLVGLQGSGKTTTAAKLAYRLLQEQRRVVLVGADTFRPAAGKQLQVLGEKIKVPVYIDGKTPQEVIEGAIKFSQERLADVMIVDTTGRLHIDEEMMKELGDLNKNFEPSEILLVVDGMTGQDAVNIAEKFNELLPITGVILTKLDGDARGGAALSIKAVTGKPIKFIGVGEKVEDLEYFYPDRFASRILGMGDLTSLVERIEKNIEMEKMAKLEEKLKKSKFDLEDFYIQLKELKKVGSFDQILDMLPYVPKDKIKPEVGEKEIKKFLAIIESMTPEERRNPSIINGSRRLRIAKGSGTTVQDVNRLLKQYFQTLDLIKQLNKGKKSFFPFLR</sequence>
<evidence type="ECO:0000256" key="8">
    <source>
        <dbReference type="ARBA" id="ARBA00048027"/>
    </source>
</evidence>
<dbReference type="InterPro" id="IPR004780">
    <property type="entry name" value="SRP"/>
</dbReference>
<keyword evidence="2 9" id="KW-0547">Nucleotide-binding</keyword>
<keyword evidence="6 9" id="KW-0733">Signal recognition particle</keyword>
<evidence type="ECO:0000256" key="4">
    <source>
        <dbReference type="ARBA" id="ARBA00022884"/>
    </source>
</evidence>
<proteinExistence type="inferred from homology"/>
<organism evidence="11">
    <name type="scientific">Dictyoglomus thermophilum</name>
    <dbReference type="NCBI Taxonomy" id="14"/>
    <lineage>
        <taxon>Bacteria</taxon>
        <taxon>Pseudomonadati</taxon>
        <taxon>Dictyoglomota</taxon>
        <taxon>Dictyoglomia</taxon>
        <taxon>Dictyoglomales</taxon>
        <taxon>Dictyoglomaceae</taxon>
        <taxon>Dictyoglomus</taxon>
    </lineage>
</organism>
<name>A0A7C3MHR6_DICTH</name>
<dbReference type="HAMAP" id="MF_00306">
    <property type="entry name" value="SRP54"/>
    <property type="match status" value="1"/>
</dbReference>
<dbReference type="GO" id="GO:0005525">
    <property type="term" value="F:GTP binding"/>
    <property type="evidence" value="ECO:0007669"/>
    <property type="project" value="UniProtKB-UniRule"/>
</dbReference>
<keyword evidence="4 9" id="KW-0694">RNA-binding</keyword>
<dbReference type="PANTHER" id="PTHR11564">
    <property type="entry name" value="SIGNAL RECOGNITION PARTICLE 54K PROTEIN SRP54"/>
    <property type="match status" value="1"/>
</dbReference>
<feature type="binding site" evidence="9">
    <location>
        <begin position="245"/>
        <end position="248"/>
    </location>
    <ligand>
        <name>GTP</name>
        <dbReference type="ChEBI" id="CHEBI:37565"/>
    </ligand>
</feature>
<keyword evidence="9" id="KW-0963">Cytoplasm</keyword>
<gene>
    <name evidence="9" type="primary">ffh</name>
    <name evidence="11" type="ORF">ENW00_04500</name>
</gene>